<dbReference type="KEGG" id="pnd:Pla175_44190"/>
<gene>
    <name evidence="2" type="ORF">Pla175_44190</name>
</gene>
<dbReference type="AlphaFoldDB" id="A0A518DHQ0"/>
<dbReference type="InterPro" id="IPR014995">
    <property type="entry name" value="DUF1844"/>
</dbReference>
<accession>A0A518DHQ0</accession>
<organism evidence="2 3">
    <name type="scientific">Pirellulimonas nuda</name>
    <dbReference type="NCBI Taxonomy" id="2528009"/>
    <lineage>
        <taxon>Bacteria</taxon>
        <taxon>Pseudomonadati</taxon>
        <taxon>Planctomycetota</taxon>
        <taxon>Planctomycetia</taxon>
        <taxon>Pirellulales</taxon>
        <taxon>Lacipirellulaceae</taxon>
        <taxon>Pirellulimonas</taxon>
    </lineage>
</organism>
<evidence type="ECO:0000313" key="2">
    <source>
        <dbReference type="EMBL" id="QDU91003.1"/>
    </source>
</evidence>
<feature type="region of interest" description="Disordered" evidence="1">
    <location>
        <begin position="1"/>
        <end position="49"/>
    </location>
</feature>
<sequence length="130" mass="14093">MSEPKKIIIDEDWKSQVEAEKHALDEPPKAEGQPAADAQSPDEDDMEMPPASFDLLVTSLVSEAMISLGQMPHPLTGKAGVQRHQAKYLIDMIGVLKEKTEGNISAEETSALADVLHQLRMAFVAVTKGA</sequence>
<proteinExistence type="predicted"/>
<dbReference type="RefSeq" id="WP_145290605.1">
    <property type="nucleotide sequence ID" value="NZ_CP036291.1"/>
</dbReference>
<reference evidence="2 3" key="1">
    <citation type="submission" date="2019-02" db="EMBL/GenBank/DDBJ databases">
        <title>Deep-cultivation of Planctomycetes and their phenomic and genomic characterization uncovers novel biology.</title>
        <authorList>
            <person name="Wiegand S."/>
            <person name="Jogler M."/>
            <person name="Boedeker C."/>
            <person name="Pinto D."/>
            <person name="Vollmers J."/>
            <person name="Rivas-Marin E."/>
            <person name="Kohn T."/>
            <person name="Peeters S.H."/>
            <person name="Heuer A."/>
            <person name="Rast P."/>
            <person name="Oberbeckmann S."/>
            <person name="Bunk B."/>
            <person name="Jeske O."/>
            <person name="Meyerdierks A."/>
            <person name="Storesund J.E."/>
            <person name="Kallscheuer N."/>
            <person name="Luecker S."/>
            <person name="Lage O.M."/>
            <person name="Pohl T."/>
            <person name="Merkel B.J."/>
            <person name="Hornburger P."/>
            <person name="Mueller R.-W."/>
            <person name="Bruemmer F."/>
            <person name="Labrenz M."/>
            <person name="Spormann A.M."/>
            <person name="Op den Camp H."/>
            <person name="Overmann J."/>
            <person name="Amann R."/>
            <person name="Jetten M.S.M."/>
            <person name="Mascher T."/>
            <person name="Medema M.H."/>
            <person name="Devos D.P."/>
            <person name="Kaster A.-K."/>
            <person name="Ovreas L."/>
            <person name="Rohde M."/>
            <person name="Galperin M.Y."/>
            <person name="Jogler C."/>
        </authorList>
    </citation>
    <scope>NUCLEOTIDE SEQUENCE [LARGE SCALE GENOMIC DNA]</scope>
    <source>
        <strain evidence="2 3">Pla175</strain>
    </source>
</reference>
<protein>
    <recommendedName>
        <fullName evidence="4">DUF1844 domain-containing protein</fullName>
    </recommendedName>
</protein>
<evidence type="ECO:0000256" key="1">
    <source>
        <dbReference type="SAM" id="MobiDB-lite"/>
    </source>
</evidence>
<evidence type="ECO:0008006" key="4">
    <source>
        <dbReference type="Google" id="ProtNLM"/>
    </source>
</evidence>
<dbReference type="OrthoDB" id="9799618at2"/>
<dbReference type="EMBL" id="CP036291">
    <property type="protein sequence ID" value="QDU91003.1"/>
    <property type="molecule type" value="Genomic_DNA"/>
</dbReference>
<keyword evidence="3" id="KW-1185">Reference proteome</keyword>
<evidence type="ECO:0000313" key="3">
    <source>
        <dbReference type="Proteomes" id="UP000317429"/>
    </source>
</evidence>
<feature type="compositionally biased region" description="Basic and acidic residues" evidence="1">
    <location>
        <begin position="1"/>
        <end position="29"/>
    </location>
</feature>
<dbReference type="Proteomes" id="UP000317429">
    <property type="component" value="Chromosome"/>
</dbReference>
<name>A0A518DHQ0_9BACT</name>
<dbReference type="Pfam" id="PF08899">
    <property type="entry name" value="DUF1844"/>
    <property type="match status" value="1"/>
</dbReference>